<feature type="domain" description="RTR1-type" evidence="14">
    <location>
        <begin position="58"/>
        <end position="139"/>
    </location>
</feature>
<feature type="compositionally biased region" description="Low complexity" evidence="13">
    <location>
        <begin position="332"/>
        <end position="350"/>
    </location>
</feature>
<dbReference type="GO" id="GO:0005634">
    <property type="term" value="C:nucleus"/>
    <property type="evidence" value="ECO:0007669"/>
    <property type="project" value="UniProtKB-SubCell"/>
</dbReference>
<feature type="region of interest" description="Disordered" evidence="13">
    <location>
        <begin position="1"/>
        <end position="26"/>
    </location>
</feature>
<sequence length="538" mass="60077">MSTSKSPRANRRPKKKLTEKQKIVQTSAQRRQQVQDKVFGWQEQLFSDDAVSVDILQQAAPWLQPQTYDEVIQERHVQRLCGYPLCDRPPAEQQRFHISLARRKVYDQSELRMFCSSDCLQKSKYFAMQLSDDPVWTRDQVSLSNTSSFHVIPMDLPFPDAVKQHKQSTKSHQDIRNDYVQQRIAAVPLQQTLPAAPSSHPLASLLNGLHIVEKESSATPSDSPAEGAHDAIEGYRIDHRNKRTTSTILLASKPPAPSQKEHLPVPDDVDDEQALLDDAMETMMMLKRQMDQPDPSPPPPASSSAALEPPKPDADAPMPPSSSVRFEEKPLTHPSLSASSSASTNLSTPSIASTPSGTSSANPPQDNVIHVTSKPAPATKKKKKNEPEMSLFGKIWTMLDRITTSATRRFLANQPLPSTSEEATDPALAEENALRSQIFSEKILEMYNAMIRAQLGIEIEIEKDMIRLMRTFRFADANMVVLDATQTYMMTLILVKTVALELFDSSKMNDAFEQCCQQIGQSTDMIDACIRVLRIAST</sequence>
<organism evidence="15 16">
    <name type="scientific">Hesseltinella vesiculosa</name>
    <dbReference type="NCBI Taxonomy" id="101127"/>
    <lineage>
        <taxon>Eukaryota</taxon>
        <taxon>Fungi</taxon>
        <taxon>Fungi incertae sedis</taxon>
        <taxon>Mucoromycota</taxon>
        <taxon>Mucoromycotina</taxon>
        <taxon>Mucoromycetes</taxon>
        <taxon>Mucorales</taxon>
        <taxon>Cunninghamellaceae</taxon>
        <taxon>Hesseltinella</taxon>
    </lineage>
</organism>
<comment type="function">
    <text evidence="12">Putative RNA polymerase II subunit B1 C-terminal domain (CTD) phosphatase involved in RNA polymerase II transcription regulation.</text>
</comment>
<dbReference type="GO" id="GO:0008270">
    <property type="term" value="F:zinc ion binding"/>
    <property type="evidence" value="ECO:0007669"/>
    <property type="project" value="UniProtKB-KW"/>
</dbReference>
<dbReference type="STRING" id="101127.A0A1X2GXK0"/>
<evidence type="ECO:0000313" key="16">
    <source>
        <dbReference type="Proteomes" id="UP000242146"/>
    </source>
</evidence>
<dbReference type="OrthoDB" id="2590500at2759"/>
<dbReference type="Proteomes" id="UP000242146">
    <property type="component" value="Unassembled WGS sequence"/>
</dbReference>
<keyword evidence="8 12" id="KW-0539">Nucleus</keyword>
<dbReference type="GO" id="GO:0005737">
    <property type="term" value="C:cytoplasm"/>
    <property type="evidence" value="ECO:0007669"/>
    <property type="project" value="TreeGrafter"/>
</dbReference>
<evidence type="ECO:0000256" key="6">
    <source>
        <dbReference type="ARBA" id="ARBA00022833"/>
    </source>
</evidence>
<evidence type="ECO:0000256" key="13">
    <source>
        <dbReference type="SAM" id="MobiDB-lite"/>
    </source>
</evidence>
<feature type="region of interest" description="Disordered" evidence="13">
    <location>
        <begin position="288"/>
        <end position="386"/>
    </location>
</feature>
<evidence type="ECO:0000256" key="1">
    <source>
        <dbReference type="ARBA" id="ARBA00004123"/>
    </source>
</evidence>
<dbReference type="GO" id="GO:0043175">
    <property type="term" value="F:RNA polymerase core enzyme binding"/>
    <property type="evidence" value="ECO:0007669"/>
    <property type="project" value="UniProtKB-UniRule"/>
</dbReference>
<evidence type="ECO:0000256" key="4">
    <source>
        <dbReference type="ARBA" id="ARBA00022771"/>
    </source>
</evidence>
<evidence type="ECO:0000259" key="14">
    <source>
        <dbReference type="PROSITE" id="PS51479"/>
    </source>
</evidence>
<dbReference type="PROSITE" id="PS51479">
    <property type="entry name" value="ZF_RTR1"/>
    <property type="match status" value="1"/>
</dbReference>
<dbReference type="InterPro" id="IPR007308">
    <property type="entry name" value="Rtr1/RPAP2_dom"/>
</dbReference>
<evidence type="ECO:0000256" key="3">
    <source>
        <dbReference type="ARBA" id="ARBA00022723"/>
    </source>
</evidence>
<keyword evidence="16" id="KW-1185">Reference proteome</keyword>
<keyword evidence="4 12" id="KW-0863">Zinc-finger</keyword>
<protein>
    <recommendedName>
        <fullName evidence="12">RNA polymerase II subunit B1 CTD phosphatase RPAP2 homolog</fullName>
        <ecNumber evidence="12">3.1.3.16</ecNumber>
    </recommendedName>
</protein>
<dbReference type="AlphaFoldDB" id="A0A1X2GXK0"/>
<accession>A0A1X2GXK0</accession>
<dbReference type="PANTHER" id="PTHR14732">
    <property type="entry name" value="RNA POLYMERASE II SUBUNIT B1 CTD PHOSPHATASE RPAP2-RELATED"/>
    <property type="match status" value="1"/>
</dbReference>
<dbReference type="InterPro" id="IPR039693">
    <property type="entry name" value="Rtr1/RPAP2"/>
</dbReference>
<evidence type="ECO:0000313" key="15">
    <source>
        <dbReference type="EMBL" id="ORX62806.1"/>
    </source>
</evidence>
<keyword evidence="5 12" id="KW-0378">Hydrolase</keyword>
<proteinExistence type="inferred from homology"/>
<comment type="catalytic activity">
    <reaction evidence="9 12">
        <text>O-phospho-L-seryl-[protein] + H2O = L-seryl-[protein] + phosphate</text>
        <dbReference type="Rhea" id="RHEA:20629"/>
        <dbReference type="Rhea" id="RHEA-COMP:9863"/>
        <dbReference type="Rhea" id="RHEA-COMP:11604"/>
        <dbReference type="ChEBI" id="CHEBI:15377"/>
        <dbReference type="ChEBI" id="CHEBI:29999"/>
        <dbReference type="ChEBI" id="CHEBI:43474"/>
        <dbReference type="ChEBI" id="CHEBI:83421"/>
        <dbReference type="EC" id="3.1.3.16"/>
    </reaction>
</comment>
<evidence type="ECO:0000256" key="11">
    <source>
        <dbReference type="PROSITE-ProRule" id="PRU00812"/>
    </source>
</evidence>
<keyword evidence="6 12" id="KW-0862">Zinc</keyword>
<feature type="region of interest" description="Disordered" evidence="13">
    <location>
        <begin position="249"/>
        <end position="268"/>
    </location>
</feature>
<name>A0A1X2GXK0_9FUNG</name>
<evidence type="ECO:0000256" key="2">
    <source>
        <dbReference type="ARBA" id="ARBA00005676"/>
    </source>
</evidence>
<keyword evidence="3 12" id="KW-0479">Metal-binding</keyword>
<dbReference type="InterPro" id="IPR038534">
    <property type="entry name" value="Rtr1/RPAP2_sf"/>
</dbReference>
<feature type="compositionally biased region" description="Polar residues" evidence="13">
    <location>
        <begin position="351"/>
        <end position="365"/>
    </location>
</feature>
<dbReference type="EC" id="3.1.3.16" evidence="12"/>
<evidence type="ECO:0000256" key="12">
    <source>
        <dbReference type="RuleBase" id="RU367080"/>
    </source>
</evidence>
<comment type="caution">
    <text evidence="15">The sequence shown here is derived from an EMBL/GenBank/DDBJ whole genome shotgun (WGS) entry which is preliminary data.</text>
</comment>
<evidence type="ECO:0000256" key="10">
    <source>
        <dbReference type="ARBA" id="ARBA00048336"/>
    </source>
</evidence>
<comment type="similarity">
    <text evidence="2 11 12">Belongs to the RPAP2 family.</text>
</comment>
<dbReference type="EMBL" id="MCGT01000001">
    <property type="protein sequence ID" value="ORX62806.1"/>
    <property type="molecule type" value="Genomic_DNA"/>
</dbReference>
<gene>
    <name evidence="15" type="ORF">DM01DRAFT_1379429</name>
</gene>
<dbReference type="Pfam" id="PF04181">
    <property type="entry name" value="RPAP2_Rtr1"/>
    <property type="match status" value="1"/>
</dbReference>
<comment type="subcellular location">
    <subcellularLocation>
        <location evidence="1 12">Nucleus</location>
    </subcellularLocation>
</comment>
<evidence type="ECO:0000256" key="7">
    <source>
        <dbReference type="ARBA" id="ARBA00022912"/>
    </source>
</evidence>
<comment type="catalytic activity">
    <reaction evidence="10 12">
        <text>O-phospho-L-threonyl-[protein] + H2O = L-threonyl-[protein] + phosphate</text>
        <dbReference type="Rhea" id="RHEA:47004"/>
        <dbReference type="Rhea" id="RHEA-COMP:11060"/>
        <dbReference type="Rhea" id="RHEA-COMP:11605"/>
        <dbReference type="ChEBI" id="CHEBI:15377"/>
        <dbReference type="ChEBI" id="CHEBI:30013"/>
        <dbReference type="ChEBI" id="CHEBI:43474"/>
        <dbReference type="ChEBI" id="CHEBI:61977"/>
        <dbReference type="EC" id="3.1.3.16"/>
    </reaction>
</comment>
<dbReference type="GO" id="GO:0008420">
    <property type="term" value="F:RNA polymerase II CTD heptapeptide repeat phosphatase activity"/>
    <property type="evidence" value="ECO:0007669"/>
    <property type="project" value="UniProtKB-UniRule"/>
</dbReference>
<dbReference type="Gene3D" id="1.25.40.820">
    <property type="match status" value="1"/>
</dbReference>
<evidence type="ECO:0000256" key="8">
    <source>
        <dbReference type="ARBA" id="ARBA00023242"/>
    </source>
</evidence>
<reference evidence="15 16" key="1">
    <citation type="submission" date="2016-07" db="EMBL/GenBank/DDBJ databases">
        <title>Pervasive Adenine N6-methylation of Active Genes in Fungi.</title>
        <authorList>
            <consortium name="DOE Joint Genome Institute"/>
            <person name="Mondo S.J."/>
            <person name="Dannebaum R.O."/>
            <person name="Kuo R.C."/>
            <person name="Labutti K."/>
            <person name="Haridas S."/>
            <person name="Kuo A."/>
            <person name="Salamov A."/>
            <person name="Ahrendt S.R."/>
            <person name="Lipzen A."/>
            <person name="Sullivan W."/>
            <person name="Andreopoulos W.B."/>
            <person name="Clum A."/>
            <person name="Lindquist E."/>
            <person name="Daum C."/>
            <person name="Ramamoorthy G.K."/>
            <person name="Gryganskyi A."/>
            <person name="Culley D."/>
            <person name="Magnuson J.K."/>
            <person name="James T.Y."/>
            <person name="O'Malley M.A."/>
            <person name="Stajich J.E."/>
            <person name="Spatafora J.W."/>
            <person name="Visel A."/>
            <person name="Grigoriev I.V."/>
        </authorList>
    </citation>
    <scope>NUCLEOTIDE SEQUENCE [LARGE SCALE GENOMIC DNA]</scope>
    <source>
        <strain evidence="15 16">NRRL 3301</strain>
    </source>
</reference>
<dbReference type="PANTHER" id="PTHR14732:SF0">
    <property type="entry name" value="RNA POLYMERASE II SUBUNIT B1 CTD PHOSPHATASE RPAP2-RELATED"/>
    <property type="match status" value="1"/>
</dbReference>
<keyword evidence="7 12" id="KW-0904">Protein phosphatase</keyword>
<evidence type="ECO:0000256" key="9">
    <source>
        <dbReference type="ARBA" id="ARBA00047761"/>
    </source>
</evidence>
<evidence type="ECO:0000256" key="5">
    <source>
        <dbReference type="ARBA" id="ARBA00022801"/>
    </source>
</evidence>